<dbReference type="Proteomes" id="UP000758155">
    <property type="component" value="Unassembled WGS sequence"/>
</dbReference>
<organism evidence="4 5">
    <name type="scientific">Didymella heteroderae</name>
    <dbReference type="NCBI Taxonomy" id="1769908"/>
    <lineage>
        <taxon>Eukaryota</taxon>
        <taxon>Fungi</taxon>
        <taxon>Dikarya</taxon>
        <taxon>Ascomycota</taxon>
        <taxon>Pezizomycotina</taxon>
        <taxon>Dothideomycetes</taxon>
        <taxon>Pleosporomycetidae</taxon>
        <taxon>Pleosporales</taxon>
        <taxon>Pleosporineae</taxon>
        <taxon>Didymellaceae</taxon>
        <taxon>Didymella</taxon>
    </lineage>
</organism>
<keyword evidence="1" id="KW-0862">Zinc</keyword>
<dbReference type="InterPro" id="IPR013083">
    <property type="entry name" value="Znf_RING/FYVE/PHD"/>
</dbReference>
<dbReference type="InterPro" id="IPR011333">
    <property type="entry name" value="SKP1/BTB/POZ_sf"/>
</dbReference>
<dbReference type="SUPFAM" id="SSF54695">
    <property type="entry name" value="POZ domain"/>
    <property type="match status" value="1"/>
</dbReference>
<evidence type="ECO:0000313" key="4">
    <source>
        <dbReference type="EMBL" id="KAF3047678.1"/>
    </source>
</evidence>
<accession>A0A9P4X235</accession>
<keyword evidence="1" id="KW-0863">Zinc-finger</keyword>
<reference evidence="4" key="1">
    <citation type="submission" date="2019-04" db="EMBL/GenBank/DDBJ databases">
        <title>Sequencing of skin fungus with MAO and IRED activity.</title>
        <authorList>
            <person name="Marsaioli A.J."/>
            <person name="Bonatto J.M.C."/>
            <person name="Reis Junior O."/>
        </authorList>
    </citation>
    <scope>NUCLEOTIDE SEQUENCE</scope>
    <source>
        <strain evidence="4">28M1</strain>
    </source>
</reference>
<evidence type="ECO:0000259" key="3">
    <source>
        <dbReference type="PROSITE" id="PS50097"/>
    </source>
</evidence>
<dbReference type="Pfam" id="PF13639">
    <property type="entry name" value="zf-RING_2"/>
    <property type="match status" value="1"/>
</dbReference>
<dbReference type="OrthoDB" id="8062037at2759"/>
<dbReference type="GO" id="GO:0061630">
    <property type="term" value="F:ubiquitin protein ligase activity"/>
    <property type="evidence" value="ECO:0007669"/>
    <property type="project" value="InterPro"/>
</dbReference>
<evidence type="ECO:0000256" key="1">
    <source>
        <dbReference type="PROSITE-ProRule" id="PRU00175"/>
    </source>
</evidence>
<feature type="domain" description="RING-type" evidence="2">
    <location>
        <begin position="57"/>
        <end position="98"/>
    </location>
</feature>
<evidence type="ECO:0000259" key="2">
    <source>
        <dbReference type="PROSITE" id="PS50089"/>
    </source>
</evidence>
<dbReference type="GO" id="GO:0008270">
    <property type="term" value="F:zinc ion binding"/>
    <property type="evidence" value="ECO:0007669"/>
    <property type="project" value="UniProtKB-KW"/>
</dbReference>
<dbReference type="InterPro" id="IPR039903">
    <property type="entry name" value="Zswim2"/>
</dbReference>
<dbReference type="PROSITE" id="PS50089">
    <property type="entry name" value="ZF_RING_2"/>
    <property type="match status" value="1"/>
</dbReference>
<dbReference type="SUPFAM" id="SSF57850">
    <property type="entry name" value="RING/U-box"/>
    <property type="match status" value="1"/>
</dbReference>
<dbReference type="InterPro" id="IPR000210">
    <property type="entry name" value="BTB/POZ_dom"/>
</dbReference>
<feature type="domain" description="BTB" evidence="3">
    <location>
        <begin position="15"/>
        <end position="136"/>
    </location>
</feature>
<sequence length="223" mass="25624">MRRARKQKPVLFGGTFLRLLVGSHNRKFSAHEDLLCARSAFFKQRFQPVRKDISGECAVCLHELEMTDTEYCKTCGQNFHVSCIKDWMKINHACPTCRTLWRRLSDLRTSTLDQLDPDGFEVYVQWLYSNQIPQYNRAADDRVVRLLKAHIVGVAIEDTDFLHAVRCETIETAIKARSQARITYAVVDFTYKNTNGPCPLRRFICDLYALPGCPESLKDSGNV</sequence>
<evidence type="ECO:0008006" key="6">
    <source>
        <dbReference type="Google" id="ProtNLM"/>
    </source>
</evidence>
<name>A0A9P4X235_9PLEO</name>
<comment type="caution">
    <text evidence="4">The sequence shown here is derived from an EMBL/GenBank/DDBJ whole genome shotgun (WGS) entry which is preliminary data.</text>
</comment>
<dbReference type="PANTHER" id="PTHR21540:SF0">
    <property type="entry name" value="PHD FAMILY PROTEIN"/>
    <property type="match status" value="1"/>
</dbReference>
<proteinExistence type="predicted"/>
<dbReference type="PROSITE" id="PS50097">
    <property type="entry name" value="BTB"/>
    <property type="match status" value="1"/>
</dbReference>
<keyword evidence="1" id="KW-0479">Metal-binding</keyword>
<evidence type="ECO:0000313" key="5">
    <source>
        <dbReference type="Proteomes" id="UP000758155"/>
    </source>
</evidence>
<dbReference type="InterPro" id="IPR001841">
    <property type="entry name" value="Znf_RING"/>
</dbReference>
<dbReference type="Gene3D" id="3.30.710.10">
    <property type="entry name" value="Potassium Channel Kv1.1, Chain A"/>
    <property type="match status" value="1"/>
</dbReference>
<keyword evidence="5" id="KW-1185">Reference proteome</keyword>
<dbReference type="Gene3D" id="3.30.40.10">
    <property type="entry name" value="Zinc/RING finger domain, C3HC4 (zinc finger)"/>
    <property type="match status" value="1"/>
</dbReference>
<dbReference type="PANTHER" id="PTHR21540">
    <property type="entry name" value="RING FINGER AND SWIM DOMAIN-CONTAINING PROTEIN 2"/>
    <property type="match status" value="1"/>
</dbReference>
<protein>
    <recommendedName>
        <fullName evidence="6">RING-type domain-containing protein</fullName>
    </recommendedName>
</protein>
<gene>
    <name evidence="4" type="ORF">E8E12_011339</name>
</gene>
<dbReference type="AlphaFoldDB" id="A0A9P4X235"/>
<dbReference type="EMBL" id="SWKV01000002">
    <property type="protein sequence ID" value="KAF3047678.1"/>
    <property type="molecule type" value="Genomic_DNA"/>
</dbReference>